<dbReference type="Gene3D" id="2.60.450.10">
    <property type="entry name" value="Lipopolysaccharide (LPS) transport protein A like domain"/>
    <property type="match status" value="1"/>
</dbReference>
<dbReference type="EMBL" id="CP001087">
    <property type="protein sequence ID" value="ACN15875.1"/>
    <property type="molecule type" value="Genomic_DNA"/>
</dbReference>
<dbReference type="STRING" id="177437.HRM2_27850"/>
<accession>C0QJ62</accession>
<dbReference type="PANTHER" id="PTHR36504">
    <property type="entry name" value="LIPOPOLYSACCHARIDE EXPORT SYSTEM PROTEIN LPTA"/>
    <property type="match status" value="1"/>
</dbReference>
<gene>
    <name evidence="4" type="ordered locus">HRM2_27850</name>
</gene>
<organism evidence="4 5">
    <name type="scientific">Desulforapulum autotrophicum (strain ATCC 43914 / DSM 3382 / VKM B-1955 / HRM2)</name>
    <name type="common">Desulfobacterium autotrophicum</name>
    <dbReference type="NCBI Taxonomy" id="177437"/>
    <lineage>
        <taxon>Bacteria</taxon>
        <taxon>Pseudomonadati</taxon>
        <taxon>Thermodesulfobacteriota</taxon>
        <taxon>Desulfobacteria</taxon>
        <taxon>Desulfobacterales</taxon>
        <taxon>Desulfobacteraceae</taxon>
        <taxon>Desulforapulum</taxon>
    </lineage>
</organism>
<feature type="chain" id="PRO_5002900611" evidence="2">
    <location>
        <begin position="22"/>
        <end position="177"/>
    </location>
</feature>
<reference evidence="4 5" key="1">
    <citation type="journal article" date="2009" name="Environ. Microbiol.">
        <title>Genome sequence of Desulfobacterium autotrophicum HRM2, a marine sulfate reducer oxidizing organic carbon completely to carbon dioxide.</title>
        <authorList>
            <person name="Strittmatter A.W."/>
            <person name="Liesegang H."/>
            <person name="Rabus R."/>
            <person name="Decker I."/>
            <person name="Amann J."/>
            <person name="Andres S."/>
            <person name="Henne A."/>
            <person name="Fricke W.F."/>
            <person name="Martinez-Arias R."/>
            <person name="Bartels D."/>
            <person name="Goesmann A."/>
            <person name="Krause L."/>
            <person name="Puehler A."/>
            <person name="Klenk H.P."/>
            <person name="Richter M."/>
            <person name="Schuler M."/>
            <person name="Gloeckner F.O."/>
            <person name="Meyerdierks A."/>
            <person name="Gottschalk G."/>
            <person name="Amann R."/>
        </authorList>
    </citation>
    <scope>NUCLEOTIDE SEQUENCE [LARGE SCALE GENOMIC DNA]</scope>
    <source>
        <strain evidence="5">ATCC 43914 / DSM 3382 / HRM2</strain>
    </source>
</reference>
<keyword evidence="5" id="KW-1185">Reference proteome</keyword>
<dbReference type="InterPro" id="IPR052037">
    <property type="entry name" value="LPS_export_LptA"/>
</dbReference>
<sequence length="177" mass="19458">MKHLIFLMVWAVILSPSLISAQTADNLQDRSLHITADAMTSERDSSFVAFTGNAVATSQDDVIHADAIKIFIYTEDERKKLSKTDEQNIKEIIATGNVTFTSQDQKAFADKAVYTTSTLVLTLTGDAPRVITGESFVTGKKITLFRSNGKVVVESGKDQRVEALFNPADKKKNKEGE</sequence>
<evidence type="ECO:0000313" key="5">
    <source>
        <dbReference type="Proteomes" id="UP000000442"/>
    </source>
</evidence>
<dbReference type="GO" id="GO:0017089">
    <property type="term" value="F:glycolipid transfer activity"/>
    <property type="evidence" value="ECO:0007669"/>
    <property type="project" value="TreeGrafter"/>
</dbReference>
<dbReference type="RefSeq" id="WP_015904638.1">
    <property type="nucleotide sequence ID" value="NC_012108.1"/>
</dbReference>
<dbReference type="KEGG" id="dat:HRM2_27850"/>
<dbReference type="AlphaFoldDB" id="C0QJ62"/>
<dbReference type="HOGENOM" id="CLU_095993_7_1_7"/>
<keyword evidence="1 2" id="KW-0732">Signal</keyword>
<dbReference type="PANTHER" id="PTHR36504:SF1">
    <property type="entry name" value="LIPOPOLYSACCHARIDE EXPORT SYSTEM PROTEIN LPTA"/>
    <property type="match status" value="1"/>
</dbReference>
<feature type="domain" description="Organic solvent tolerance-like N-terminal" evidence="3">
    <location>
        <begin position="33"/>
        <end position="149"/>
    </location>
</feature>
<proteinExistence type="predicted"/>
<dbReference type="InterPro" id="IPR005653">
    <property type="entry name" value="OstA-like_N"/>
</dbReference>
<feature type="signal peptide" evidence="2">
    <location>
        <begin position="1"/>
        <end position="21"/>
    </location>
</feature>
<dbReference type="Pfam" id="PF03968">
    <property type="entry name" value="LptD_N"/>
    <property type="match status" value="1"/>
</dbReference>
<protein>
    <submittedName>
        <fullName evidence="4">Organic solvent tolerance protein OstA</fullName>
    </submittedName>
</protein>
<evidence type="ECO:0000256" key="2">
    <source>
        <dbReference type="SAM" id="SignalP"/>
    </source>
</evidence>
<dbReference type="Proteomes" id="UP000000442">
    <property type="component" value="Chromosome"/>
</dbReference>
<evidence type="ECO:0000313" key="4">
    <source>
        <dbReference type="EMBL" id="ACN15875.1"/>
    </source>
</evidence>
<dbReference type="GO" id="GO:0030288">
    <property type="term" value="C:outer membrane-bounded periplasmic space"/>
    <property type="evidence" value="ECO:0007669"/>
    <property type="project" value="TreeGrafter"/>
</dbReference>
<dbReference type="GO" id="GO:0015920">
    <property type="term" value="P:lipopolysaccharide transport"/>
    <property type="evidence" value="ECO:0007669"/>
    <property type="project" value="TreeGrafter"/>
</dbReference>
<evidence type="ECO:0000256" key="1">
    <source>
        <dbReference type="ARBA" id="ARBA00022729"/>
    </source>
</evidence>
<dbReference type="GO" id="GO:0009279">
    <property type="term" value="C:cell outer membrane"/>
    <property type="evidence" value="ECO:0007669"/>
    <property type="project" value="TreeGrafter"/>
</dbReference>
<name>C0QJ62_DESAH</name>
<evidence type="ECO:0000259" key="3">
    <source>
        <dbReference type="Pfam" id="PF03968"/>
    </source>
</evidence>
<dbReference type="eggNOG" id="COG1934">
    <property type="taxonomic scope" value="Bacteria"/>
</dbReference>